<dbReference type="InterPro" id="IPR004838">
    <property type="entry name" value="NHTrfase_class1_PyrdxlP-BS"/>
</dbReference>
<evidence type="ECO:0000256" key="5">
    <source>
        <dbReference type="ARBA" id="ARBA00022898"/>
    </source>
</evidence>
<comment type="similarity">
    <text evidence="2 6">Belongs to the class-I pyridoxal-phosphate-dependent aminotransferase family.</text>
</comment>
<dbReference type="RefSeq" id="WP_045883636.1">
    <property type="nucleotide sequence ID" value="NZ_CP011110.1"/>
</dbReference>
<evidence type="ECO:0000256" key="3">
    <source>
        <dbReference type="ARBA" id="ARBA00022576"/>
    </source>
</evidence>
<gene>
    <name evidence="8" type="ORF">PCL1606_34600</name>
</gene>
<proteinExistence type="inferred from homology"/>
<reference evidence="8 9" key="1">
    <citation type="journal article" date="2015" name="Mol. Plant Microbe Interact.">
        <title>Comparative Genomic Analysis of Pseudomonas chlororaphis PCL1606 Reveals New Insight into Antifungal Compounds Involved in Biocontrol.</title>
        <authorList>
            <person name="Calderon C.E."/>
            <person name="Ramos C."/>
            <person name="de Vicente A."/>
            <person name="Cazorla F.M."/>
        </authorList>
    </citation>
    <scope>NUCLEOTIDE SEQUENCE [LARGE SCALE GENOMIC DNA]</scope>
    <source>
        <strain evidence="8 9">PCL1606</strain>
    </source>
</reference>
<name>A0A0D5Y0T1_9PSED</name>
<dbReference type="PROSITE" id="PS00105">
    <property type="entry name" value="AA_TRANSFER_CLASS_1"/>
    <property type="match status" value="1"/>
</dbReference>
<dbReference type="OrthoDB" id="9803354at2"/>
<evidence type="ECO:0000256" key="6">
    <source>
        <dbReference type="RuleBase" id="RU000481"/>
    </source>
</evidence>
<evidence type="ECO:0000313" key="9">
    <source>
        <dbReference type="Proteomes" id="UP000032748"/>
    </source>
</evidence>
<dbReference type="EMBL" id="CP011110">
    <property type="protein sequence ID" value="AKA24911.1"/>
    <property type="molecule type" value="Genomic_DNA"/>
</dbReference>
<dbReference type="PANTHER" id="PTHR46383">
    <property type="entry name" value="ASPARTATE AMINOTRANSFERASE"/>
    <property type="match status" value="1"/>
</dbReference>
<dbReference type="GO" id="GO:0030170">
    <property type="term" value="F:pyridoxal phosphate binding"/>
    <property type="evidence" value="ECO:0007669"/>
    <property type="project" value="InterPro"/>
</dbReference>
<sequence>MRFSDLTQRIAGDGAAAWDIHYRALARQEQGDDILLLSVGDPDFDTPVPIVQAAIDSLLSGHTHYSEVRGKRALRESIARRHGQRSGQAVSADQVTVLAGAQCALFSVAQCVLNPGDEVIVAEPMYVTYEAVFGACGAVVVPVPVRSENGFRVLPADVAARITPRTRALALNSPHNPSGASLPRATWQALAELCIAHDLWLISDEVYSELLFEGEHVSPASLPGMAERTATLNSLSKSHAMTGWRVGWVVAPPALAAHLENLALCMLYGSPDFIQDAAVVALDSGLPELAAMREAYRQRRDLVCECLADCPGVRALKPDGGMFVMVDIRQTGLSAQAFADRLLERHGVSVLAGEAFGPSAAGHIRLGLVLGAAPLREACLRIARCARELLEAPAHA</sequence>
<comment type="cofactor">
    <cofactor evidence="1 6">
        <name>pyridoxal 5'-phosphate</name>
        <dbReference type="ChEBI" id="CHEBI:597326"/>
    </cofactor>
</comment>
<accession>A0A0D5Y0T1</accession>
<dbReference type="SUPFAM" id="SSF53383">
    <property type="entry name" value="PLP-dependent transferases"/>
    <property type="match status" value="1"/>
</dbReference>
<dbReference type="FunFam" id="3.40.640.10:FF:000033">
    <property type="entry name" value="Aspartate aminotransferase"/>
    <property type="match status" value="1"/>
</dbReference>
<organism evidence="8 9">
    <name type="scientific">Pseudomonas chlororaphis</name>
    <dbReference type="NCBI Taxonomy" id="587753"/>
    <lineage>
        <taxon>Bacteria</taxon>
        <taxon>Pseudomonadati</taxon>
        <taxon>Pseudomonadota</taxon>
        <taxon>Gammaproteobacteria</taxon>
        <taxon>Pseudomonadales</taxon>
        <taxon>Pseudomonadaceae</taxon>
        <taxon>Pseudomonas</taxon>
    </lineage>
</organism>
<protein>
    <recommendedName>
        <fullName evidence="6">Aminotransferase</fullName>
        <ecNumber evidence="6">2.6.1.-</ecNumber>
    </recommendedName>
</protein>
<evidence type="ECO:0000259" key="7">
    <source>
        <dbReference type="Pfam" id="PF00155"/>
    </source>
</evidence>
<dbReference type="Proteomes" id="UP000032748">
    <property type="component" value="Chromosome"/>
</dbReference>
<dbReference type="InterPro" id="IPR015424">
    <property type="entry name" value="PyrdxlP-dep_Trfase"/>
</dbReference>
<dbReference type="AlphaFoldDB" id="A0A0D5Y0T1"/>
<dbReference type="InterPro" id="IPR004839">
    <property type="entry name" value="Aminotransferase_I/II_large"/>
</dbReference>
<dbReference type="KEGG" id="pcz:PCL1606_34600"/>
<evidence type="ECO:0000256" key="2">
    <source>
        <dbReference type="ARBA" id="ARBA00007441"/>
    </source>
</evidence>
<evidence type="ECO:0000256" key="1">
    <source>
        <dbReference type="ARBA" id="ARBA00001933"/>
    </source>
</evidence>
<dbReference type="GO" id="GO:0006520">
    <property type="term" value="P:amino acid metabolic process"/>
    <property type="evidence" value="ECO:0007669"/>
    <property type="project" value="InterPro"/>
</dbReference>
<keyword evidence="5" id="KW-0663">Pyridoxal phosphate</keyword>
<dbReference type="Gene3D" id="3.40.640.10">
    <property type="entry name" value="Type I PLP-dependent aspartate aminotransferase-like (Major domain)"/>
    <property type="match status" value="1"/>
</dbReference>
<evidence type="ECO:0000256" key="4">
    <source>
        <dbReference type="ARBA" id="ARBA00022679"/>
    </source>
</evidence>
<dbReference type="PANTHER" id="PTHR46383:SF1">
    <property type="entry name" value="ASPARTATE AMINOTRANSFERASE"/>
    <property type="match status" value="1"/>
</dbReference>
<dbReference type="InterPro" id="IPR050596">
    <property type="entry name" value="AspAT/PAT-like"/>
</dbReference>
<dbReference type="PATRIC" id="fig|587753.10.peg.3446"/>
<dbReference type="GO" id="GO:0008483">
    <property type="term" value="F:transaminase activity"/>
    <property type="evidence" value="ECO:0007669"/>
    <property type="project" value="UniProtKB-KW"/>
</dbReference>
<evidence type="ECO:0000313" key="8">
    <source>
        <dbReference type="EMBL" id="AKA24911.1"/>
    </source>
</evidence>
<dbReference type="InterPro" id="IPR015421">
    <property type="entry name" value="PyrdxlP-dep_Trfase_major"/>
</dbReference>
<dbReference type="Pfam" id="PF00155">
    <property type="entry name" value="Aminotran_1_2"/>
    <property type="match status" value="1"/>
</dbReference>
<feature type="domain" description="Aminotransferase class I/classII large" evidence="7">
    <location>
        <begin position="33"/>
        <end position="382"/>
    </location>
</feature>
<keyword evidence="4 6" id="KW-0808">Transferase</keyword>
<keyword evidence="3 6" id="KW-0032">Aminotransferase</keyword>
<dbReference type="EC" id="2.6.1.-" evidence="6"/>
<dbReference type="CDD" id="cd00609">
    <property type="entry name" value="AAT_like"/>
    <property type="match status" value="1"/>
</dbReference>